<keyword evidence="1" id="KW-0812">Transmembrane</keyword>
<dbReference type="EMBL" id="QUMS01000001">
    <property type="protein sequence ID" value="REG10745.1"/>
    <property type="molecule type" value="Genomic_DNA"/>
</dbReference>
<dbReference type="GO" id="GO:0005886">
    <property type="term" value="C:plasma membrane"/>
    <property type="evidence" value="ECO:0007669"/>
    <property type="project" value="TreeGrafter"/>
</dbReference>
<dbReference type="AlphaFoldDB" id="A0A347ZTP4"/>
<dbReference type="Gene3D" id="3.30.450.20">
    <property type="entry name" value="PAS domain"/>
    <property type="match status" value="1"/>
</dbReference>
<dbReference type="CDD" id="cd00130">
    <property type="entry name" value="PAS"/>
    <property type="match status" value="1"/>
</dbReference>
<dbReference type="PANTHER" id="PTHR45138">
    <property type="entry name" value="REGULATORY COMPONENTS OF SENSORY TRANSDUCTION SYSTEM"/>
    <property type="match status" value="1"/>
</dbReference>
<gene>
    <name evidence="4" type="ORF">DFR64_0606</name>
</gene>
<dbReference type="InterPro" id="IPR043128">
    <property type="entry name" value="Rev_trsase/Diguanyl_cyclase"/>
</dbReference>
<keyword evidence="5" id="KW-1185">Reference proteome</keyword>
<accession>A0A347ZTP4</accession>
<dbReference type="Proteomes" id="UP000256388">
    <property type="component" value="Unassembled WGS sequence"/>
</dbReference>
<dbReference type="SMART" id="SM00267">
    <property type="entry name" value="GGDEF"/>
    <property type="match status" value="1"/>
</dbReference>
<organism evidence="4 5">
    <name type="scientific">Pelolinea submarina</name>
    <dbReference type="NCBI Taxonomy" id="913107"/>
    <lineage>
        <taxon>Bacteria</taxon>
        <taxon>Bacillati</taxon>
        <taxon>Chloroflexota</taxon>
        <taxon>Anaerolineae</taxon>
        <taxon>Anaerolineales</taxon>
        <taxon>Anaerolineaceae</taxon>
        <taxon>Pelolinea</taxon>
    </lineage>
</organism>
<feature type="transmembrane region" description="Helical" evidence="1">
    <location>
        <begin position="22"/>
        <end position="41"/>
    </location>
</feature>
<dbReference type="NCBIfam" id="TIGR00229">
    <property type="entry name" value="sensory_box"/>
    <property type="match status" value="1"/>
</dbReference>
<feature type="transmembrane region" description="Helical" evidence="1">
    <location>
        <begin position="153"/>
        <end position="171"/>
    </location>
</feature>
<protein>
    <submittedName>
        <fullName evidence="4">PAS domain S-box-containing protein/diguanylate cyclase (GGDEF)-like protein</fullName>
    </submittedName>
</protein>
<keyword evidence="1" id="KW-0472">Membrane</keyword>
<evidence type="ECO:0000259" key="3">
    <source>
        <dbReference type="PROSITE" id="PS50887"/>
    </source>
</evidence>
<dbReference type="Pfam" id="PF00990">
    <property type="entry name" value="GGDEF"/>
    <property type="match status" value="1"/>
</dbReference>
<dbReference type="RefSeq" id="WP_116223907.1">
    <property type="nucleotide sequence ID" value="NZ_AP018437.1"/>
</dbReference>
<reference evidence="4 5" key="1">
    <citation type="submission" date="2018-08" db="EMBL/GenBank/DDBJ databases">
        <title>Genomic Encyclopedia of Type Strains, Phase IV (KMG-IV): sequencing the most valuable type-strain genomes for metagenomic binning, comparative biology and taxonomic classification.</title>
        <authorList>
            <person name="Goeker M."/>
        </authorList>
    </citation>
    <scope>NUCLEOTIDE SEQUENCE [LARGE SCALE GENOMIC DNA]</scope>
    <source>
        <strain evidence="4 5">DSM 23923</strain>
    </source>
</reference>
<dbReference type="InterPro" id="IPR000014">
    <property type="entry name" value="PAS"/>
</dbReference>
<dbReference type="PROSITE" id="PS50887">
    <property type="entry name" value="GGDEF"/>
    <property type="match status" value="1"/>
</dbReference>
<name>A0A347ZTP4_9CHLR</name>
<dbReference type="OrthoDB" id="9798833at2"/>
<dbReference type="InterPro" id="IPR035965">
    <property type="entry name" value="PAS-like_dom_sf"/>
</dbReference>
<keyword evidence="1" id="KW-1133">Transmembrane helix</keyword>
<dbReference type="CDD" id="cd01949">
    <property type="entry name" value="GGDEF"/>
    <property type="match status" value="1"/>
</dbReference>
<sequence>MIINFFQQLFRNRKSGNKEDRIIIIAVLLFSIAATFIFILINIDSIRLILIIFNVVQIISLIFAFWNILLPGRIIFPIGGFIVITWLIFLGGIHDDAIGGYYLLLIFSTLLLGRKGLIFFGLLNTTAIIVIGLLETSGRIVTHFGPLTERSTIIASAFFMIACSLTLYFFISRLSRMIAIARKNELEQISANRELKELQSVLENRINDRTAELRALFASMQDLVIVYDEEGHYLKILSASTNLLLALPDDFIGKNIHDFFPKKEADRFIHHIQNVLQTQKTISIEYSIVINHHKVFFDASVSPLKENTVIWVARDITDRKLLEEASRFIGTHDKLTKLYNRTFFEEELSRLENSRLFPVSVFMLDVDGLKIVNDSQGHAAGDDLLRRTGQVLLKSFRSEDMVARIGGDEFVVVLPKTSEEAAETALKRINHFLELDNKNNHNRLVISVGIATCYEQGKFKDTVKLADDRMYQNKQSKR</sequence>
<feature type="transmembrane region" description="Helical" evidence="1">
    <location>
        <begin position="48"/>
        <end position="68"/>
    </location>
</feature>
<dbReference type="InterPro" id="IPR029787">
    <property type="entry name" value="Nucleotide_cyclase"/>
</dbReference>
<feature type="domain" description="GGDEF" evidence="3">
    <location>
        <begin position="357"/>
        <end position="478"/>
    </location>
</feature>
<dbReference type="GO" id="GO:1902201">
    <property type="term" value="P:negative regulation of bacterial-type flagellum-dependent cell motility"/>
    <property type="evidence" value="ECO:0007669"/>
    <property type="project" value="TreeGrafter"/>
</dbReference>
<dbReference type="Gene3D" id="3.30.70.270">
    <property type="match status" value="1"/>
</dbReference>
<evidence type="ECO:0000313" key="5">
    <source>
        <dbReference type="Proteomes" id="UP000256388"/>
    </source>
</evidence>
<evidence type="ECO:0000259" key="2">
    <source>
        <dbReference type="PROSITE" id="PS50112"/>
    </source>
</evidence>
<proteinExistence type="predicted"/>
<evidence type="ECO:0000256" key="1">
    <source>
        <dbReference type="SAM" id="Phobius"/>
    </source>
</evidence>
<dbReference type="PANTHER" id="PTHR45138:SF9">
    <property type="entry name" value="DIGUANYLATE CYCLASE DGCM-RELATED"/>
    <property type="match status" value="1"/>
</dbReference>
<dbReference type="InterPro" id="IPR013656">
    <property type="entry name" value="PAS_4"/>
</dbReference>
<dbReference type="SUPFAM" id="SSF55785">
    <property type="entry name" value="PYP-like sensor domain (PAS domain)"/>
    <property type="match status" value="1"/>
</dbReference>
<feature type="domain" description="PAS" evidence="2">
    <location>
        <begin position="209"/>
        <end position="279"/>
    </location>
</feature>
<comment type="caution">
    <text evidence="4">The sequence shown here is derived from an EMBL/GenBank/DDBJ whole genome shotgun (WGS) entry which is preliminary data.</text>
</comment>
<dbReference type="InterPro" id="IPR000160">
    <property type="entry name" value="GGDEF_dom"/>
</dbReference>
<feature type="transmembrane region" description="Helical" evidence="1">
    <location>
        <begin position="74"/>
        <end position="93"/>
    </location>
</feature>
<dbReference type="Pfam" id="PF08448">
    <property type="entry name" value="PAS_4"/>
    <property type="match status" value="1"/>
</dbReference>
<dbReference type="InterPro" id="IPR050469">
    <property type="entry name" value="Diguanylate_Cyclase"/>
</dbReference>
<evidence type="ECO:0000313" key="4">
    <source>
        <dbReference type="EMBL" id="REG10745.1"/>
    </source>
</evidence>
<dbReference type="NCBIfam" id="TIGR00254">
    <property type="entry name" value="GGDEF"/>
    <property type="match status" value="1"/>
</dbReference>
<dbReference type="GO" id="GO:0043709">
    <property type="term" value="P:cell adhesion involved in single-species biofilm formation"/>
    <property type="evidence" value="ECO:0007669"/>
    <property type="project" value="TreeGrafter"/>
</dbReference>
<dbReference type="PROSITE" id="PS50112">
    <property type="entry name" value="PAS"/>
    <property type="match status" value="1"/>
</dbReference>
<feature type="transmembrane region" description="Helical" evidence="1">
    <location>
        <begin position="100"/>
        <end position="133"/>
    </location>
</feature>
<dbReference type="SMART" id="SM00091">
    <property type="entry name" value="PAS"/>
    <property type="match status" value="1"/>
</dbReference>
<dbReference type="GO" id="GO:0052621">
    <property type="term" value="F:diguanylate cyclase activity"/>
    <property type="evidence" value="ECO:0007669"/>
    <property type="project" value="TreeGrafter"/>
</dbReference>
<dbReference type="SUPFAM" id="SSF55073">
    <property type="entry name" value="Nucleotide cyclase"/>
    <property type="match status" value="1"/>
</dbReference>